<dbReference type="Proteomes" id="UP000188342">
    <property type="component" value="Unassembled WGS sequence"/>
</dbReference>
<dbReference type="Gene3D" id="3.40.50.300">
    <property type="entry name" value="P-loop containing nucleotide triphosphate hydrolases"/>
    <property type="match status" value="1"/>
</dbReference>
<sequence length="258" mass="26127">MALVVLASASGAPGVTTTALGLAMRWPPPVVLVDADPVGGSPVLAGLFQGAVAHLDAMVQLVLAQREGRLGEALPTSLLVLEDTNASVLVGPRSHVQAGSLRELWRPLAVELRALEASGQDVIIDAGRLGMAHSATALVESADLALLVCGSGLPELSAARQWGLAWAEAAAAGTGAGTVGCVVVGPGRPYGLREVAKAVGLPGFGSVCWDPRAAASVSRGEKFSGRALGRWHRSLDALGTAIRSAASAQDPSTVLEEA</sequence>
<dbReference type="STRING" id="1255658.FM114_03060"/>
<dbReference type="SUPFAM" id="SSF52540">
    <property type="entry name" value="P-loop containing nucleoside triphosphate hydrolases"/>
    <property type="match status" value="1"/>
</dbReference>
<proteinExistence type="predicted"/>
<accession>A0A1R4IQW0</accession>
<reference evidence="1 2" key="1">
    <citation type="submission" date="2017-02" db="EMBL/GenBank/DDBJ databases">
        <authorList>
            <person name="Peterson S.W."/>
        </authorList>
    </citation>
    <scope>NUCLEOTIDE SEQUENCE [LARGE SCALE GENOMIC DNA]</scope>
    <source>
        <strain evidence="1 2">LSP_Lj1</strain>
    </source>
</reference>
<dbReference type="RefSeq" id="WP_094763729.1">
    <property type="nucleotide sequence ID" value="NZ_FUKQ01000011.1"/>
</dbReference>
<keyword evidence="2" id="KW-1185">Reference proteome</keyword>
<dbReference type="InterPro" id="IPR027417">
    <property type="entry name" value="P-loop_NTPase"/>
</dbReference>
<dbReference type="EMBL" id="FUKQ01000011">
    <property type="protein sequence ID" value="SJN21965.1"/>
    <property type="molecule type" value="Genomic_DNA"/>
</dbReference>
<evidence type="ECO:0000313" key="2">
    <source>
        <dbReference type="Proteomes" id="UP000188342"/>
    </source>
</evidence>
<organism evidence="1 2">
    <name type="scientific">Luteococcus japonicus LSP_Lj1</name>
    <dbReference type="NCBI Taxonomy" id="1255658"/>
    <lineage>
        <taxon>Bacteria</taxon>
        <taxon>Bacillati</taxon>
        <taxon>Actinomycetota</taxon>
        <taxon>Actinomycetes</taxon>
        <taxon>Propionibacteriales</taxon>
        <taxon>Propionibacteriaceae</taxon>
        <taxon>Luteococcus</taxon>
    </lineage>
</organism>
<dbReference type="OrthoDB" id="5243870at2"/>
<evidence type="ECO:0000313" key="1">
    <source>
        <dbReference type="EMBL" id="SJN21965.1"/>
    </source>
</evidence>
<dbReference type="AlphaFoldDB" id="A0A1R4IQW0"/>
<gene>
    <name evidence="1" type="ORF">FM114_03060</name>
</gene>
<protein>
    <recommendedName>
        <fullName evidence="3">MinD-like ATPase involved in chromosome partitioning or flagellar assembly</fullName>
    </recommendedName>
</protein>
<name>A0A1R4IQW0_9ACTN</name>
<evidence type="ECO:0008006" key="3">
    <source>
        <dbReference type="Google" id="ProtNLM"/>
    </source>
</evidence>